<evidence type="ECO:0000256" key="1">
    <source>
        <dbReference type="SAM" id="MobiDB-lite"/>
    </source>
</evidence>
<organism evidence="2">
    <name type="scientific">Daucus carota subsp. sativus</name>
    <name type="common">Carrot</name>
    <dbReference type="NCBI Taxonomy" id="79200"/>
    <lineage>
        <taxon>Eukaryota</taxon>
        <taxon>Viridiplantae</taxon>
        <taxon>Streptophyta</taxon>
        <taxon>Embryophyta</taxon>
        <taxon>Tracheophyta</taxon>
        <taxon>Spermatophyta</taxon>
        <taxon>Magnoliopsida</taxon>
        <taxon>eudicotyledons</taxon>
        <taxon>Gunneridae</taxon>
        <taxon>Pentapetalae</taxon>
        <taxon>asterids</taxon>
        <taxon>campanulids</taxon>
        <taxon>Apiales</taxon>
        <taxon>Apiaceae</taxon>
        <taxon>Apioideae</taxon>
        <taxon>Scandiceae</taxon>
        <taxon>Daucinae</taxon>
        <taxon>Daucus</taxon>
        <taxon>Daucus sect. Daucus</taxon>
    </lineage>
</organism>
<keyword evidence="4" id="KW-1185">Reference proteome</keyword>
<feature type="region of interest" description="Disordered" evidence="1">
    <location>
        <begin position="1"/>
        <end position="26"/>
    </location>
</feature>
<evidence type="ECO:0000313" key="2">
    <source>
        <dbReference type="EMBL" id="KZM96038.1"/>
    </source>
</evidence>
<accession>A0A164ZK69</accession>
<dbReference type="Proteomes" id="UP000077755">
    <property type="component" value="Chromosome 5"/>
</dbReference>
<feature type="compositionally biased region" description="Polar residues" evidence="1">
    <location>
        <begin position="1"/>
        <end position="11"/>
    </location>
</feature>
<proteinExistence type="predicted"/>
<protein>
    <submittedName>
        <fullName evidence="2">Uncharacterized protein</fullName>
    </submittedName>
</protein>
<dbReference type="EMBL" id="CP093347">
    <property type="protein sequence ID" value="WOH02676.1"/>
    <property type="molecule type" value="Genomic_DNA"/>
</dbReference>
<dbReference type="AlphaFoldDB" id="A0A164ZK69"/>
<feature type="region of interest" description="Disordered" evidence="1">
    <location>
        <begin position="135"/>
        <end position="159"/>
    </location>
</feature>
<reference evidence="2" key="1">
    <citation type="journal article" date="2016" name="Nat. Genet.">
        <title>A high-quality carrot genome assembly provides new insights into carotenoid accumulation and asterid genome evolution.</title>
        <authorList>
            <person name="Iorizzo M."/>
            <person name="Ellison S."/>
            <person name="Senalik D."/>
            <person name="Zeng P."/>
            <person name="Satapoomin P."/>
            <person name="Huang J."/>
            <person name="Bowman M."/>
            <person name="Iovene M."/>
            <person name="Sanseverino W."/>
            <person name="Cavagnaro P."/>
            <person name="Yildiz M."/>
            <person name="Macko-Podgorni A."/>
            <person name="Moranska E."/>
            <person name="Grzebelus E."/>
            <person name="Grzebelus D."/>
            <person name="Ashrafi H."/>
            <person name="Zheng Z."/>
            <person name="Cheng S."/>
            <person name="Spooner D."/>
            <person name="Van Deynze A."/>
            <person name="Simon P."/>
        </authorList>
    </citation>
    <scope>NUCLEOTIDE SEQUENCE [LARGE SCALE GENOMIC DNA]</scope>
    <source>
        <tissue evidence="2">Leaf</tissue>
    </source>
</reference>
<name>A0A164ZK69_DAUCS</name>
<sequence length="159" mass="15393">MNNNNNVQTGRQGAGPSGVGSSQNQPGIVNQDAAAAAFFGAGFPSYCAAPGGAFVDYNAEYAGGVYAGYGAASAGGSFSNYGASAVSAGGSFSNYGAASAASAGGSFSNYGTAYDASAAGYFGGHDAVDALAAASPGSSSQSYKGSKRHTEQQVVAMNE</sequence>
<dbReference type="EMBL" id="LNRQ01000005">
    <property type="protein sequence ID" value="KZM96038.1"/>
    <property type="molecule type" value="Genomic_DNA"/>
</dbReference>
<evidence type="ECO:0000313" key="3">
    <source>
        <dbReference type="EMBL" id="WOH02676.1"/>
    </source>
</evidence>
<evidence type="ECO:0000313" key="4">
    <source>
        <dbReference type="Proteomes" id="UP000077755"/>
    </source>
</evidence>
<dbReference type="Gramene" id="KZM96038">
    <property type="protein sequence ID" value="KZM96038"/>
    <property type="gene ID" value="DCAR_019280"/>
</dbReference>
<gene>
    <name evidence="2" type="ORF">DCAR_019280</name>
    <name evidence="3" type="ORF">DCAR_0522065</name>
</gene>
<reference evidence="3" key="2">
    <citation type="submission" date="2022-03" db="EMBL/GenBank/DDBJ databases">
        <title>Draft title - Genomic analysis of global carrot germplasm unveils the trajectory of domestication and the origin of high carotenoid orange carrot.</title>
        <authorList>
            <person name="Iorizzo M."/>
            <person name="Ellison S."/>
            <person name="Senalik D."/>
            <person name="Macko-Podgorni A."/>
            <person name="Grzebelus D."/>
            <person name="Bostan H."/>
            <person name="Rolling W."/>
            <person name="Curaba J."/>
            <person name="Simon P."/>
        </authorList>
    </citation>
    <scope>NUCLEOTIDE SEQUENCE</scope>
    <source>
        <tissue evidence="3">Leaf</tissue>
    </source>
</reference>